<gene>
    <name evidence="1" type="ORF">BM221_009364</name>
</gene>
<reference evidence="1 2" key="1">
    <citation type="journal article" date="2016" name="Appl. Microbiol. Biotechnol.">
        <title>Characterization of T-DNA insertion mutants with decreased virulence in the entomopathogenic fungus Beauveria bassiana JEF-007.</title>
        <authorList>
            <person name="Kim S."/>
            <person name="Lee S.J."/>
            <person name="Nai Y.S."/>
            <person name="Yu J.S."/>
            <person name="Lee M.R."/>
            <person name="Yang Y.T."/>
            <person name="Kim J.S."/>
        </authorList>
    </citation>
    <scope>NUCLEOTIDE SEQUENCE [LARGE SCALE GENOMIC DNA]</scope>
    <source>
        <strain evidence="1 2">JEF-007</strain>
    </source>
</reference>
<evidence type="ECO:0000313" key="1">
    <source>
        <dbReference type="EMBL" id="PMB64525.1"/>
    </source>
</evidence>
<dbReference type="AlphaFoldDB" id="A0A2N6NB78"/>
<proteinExistence type="predicted"/>
<organism evidence="1 2">
    <name type="scientific">Beauveria bassiana</name>
    <name type="common">White muscardine disease fungus</name>
    <name type="synonym">Tritirachium shiotae</name>
    <dbReference type="NCBI Taxonomy" id="176275"/>
    <lineage>
        <taxon>Eukaryota</taxon>
        <taxon>Fungi</taxon>
        <taxon>Dikarya</taxon>
        <taxon>Ascomycota</taxon>
        <taxon>Pezizomycotina</taxon>
        <taxon>Sordariomycetes</taxon>
        <taxon>Hypocreomycetidae</taxon>
        <taxon>Hypocreales</taxon>
        <taxon>Cordycipitaceae</taxon>
        <taxon>Beauveria</taxon>
    </lineage>
</organism>
<evidence type="ECO:0000313" key="2">
    <source>
        <dbReference type="Proteomes" id="UP000235728"/>
    </source>
</evidence>
<accession>A0A2N6NB78</accession>
<dbReference type="Proteomes" id="UP000235728">
    <property type="component" value="Unassembled WGS sequence"/>
</dbReference>
<dbReference type="EMBL" id="MRVG01000012">
    <property type="protein sequence ID" value="PMB64525.1"/>
    <property type="molecule type" value="Genomic_DNA"/>
</dbReference>
<protein>
    <submittedName>
        <fullName evidence="1">Uncharacterized protein</fullName>
    </submittedName>
</protein>
<sequence length="263" mass="30023">MLRVWVRRGFSKPPVHYNLVPGHELDWLAVALQHSDTLPWRKDKTELHREKEGLAWGVATGSDLQHMHGSTSSTCLKWEAEGSIQCEIDDKLDAILPLRRDLAEASDWNGPLSSLAIKLAESMDAVMDLCFSSSSFCNDAQWDILLSPQKHRGARYARFHIRRENGRWQNQSDEIDAALSLWIFSVMPYQWSTRQKDIDSEASQVTDSGDSWLRKKGPLRKRGLQIIGRATEPLIKDIEWWIPASTTQLLEVRSFSTAAEKKI</sequence>
<comment type="caution">
    <text evidence="1">The sequence shown here is derived from an EMBL/GenBank/DDBJ whole genome shotgun (WGS) entry which is preliminary data.</text>
</comment>
<name>A0A2N6NB78_BEABA</name>